<evidence type="ECO:0000313" key="3">
    <source>
        <dbReference type="Proteomes" id="UP001219525"/>
    </source>
</evidence>
<evidence type="ECO:0000259" key="1">
    <source>
        <dbReference type="Pfam" id="PF20515"/>
    </source>
</evidence>
<dbReference type="InterPro" id="IPR046798">
    <property type="entry name" value="2OG-FeII_Oxy_6"/>
</dbReference>
<dbReference type="AlphaFoldDB" id="A0AAD6YHP6"/>
<accession>A0AAD6YHP6</accession>
<dbReference type="EMBL" id="JARJCW010000013">
    <property type="protein sequence ID" value="KAJ7217992.1"/>
    <property type="molecule type" value="Genomic_DNA"/>
</dbReference>
<protein>
    <recommendedName>
        <fullName evidence="1">Tet-like 2OG-Fe(II) oxygenase domain-containing protein</fullName>
    </recommendedName>
</protein>
<reference evidence="2" key="1">
    <citation type="submission" date="2023-03" db="EMBL/GenBank/DDBJ databases">
        <title>Massive genome expansion in bonnet fungi (Mycena s.s.) driven by repeated elements and novel gene families across ecological guilds.</title>
        <authorList>
            <consortium name="Lawrence Berkeley National Laboratory"/>
            <person name="Harder C.B."/>
            <person name="Miyauchi S."/>
            <person name="Viragh M."/>
            <person name="Kuo A."/>
            <person name="Thoen E."/>
            <person name="Andreopoulos B."/>
            <person name="Lu D."/>
            <person name="Skrede I."/>
            <person name="Drula E."/>
            <person name="Henrissat B."/>
            <person name="Morin E."/>
            <person name="Kohler A."/>
            <person name="Barry K."/>
            <person name="LaButti K."/>
            <person name="Morin E."/>
            <person name="Salamov A."/>
            <person name="Lipzen A."/>
            <person name="Mereny Z."/>
            <person name="Hegedus B."/>
            <person name="Baldrian P."/>
            <person name="Stursova M."/>
            <person name="Weitz H."/>
            <person name="Taylor A."/>
            <person name="Grigoriev I.V."/>
            <person name="Nagy L.G."/>
            <person name="Martin F."/>
            <person name="Kauserud H."/>
        </authorList>
    </citation>
    <scope>NUCLEOTIDE SEQUENCE</scope>
    <source>
        <strain evidence="2">9144</strain>
    </source>
</reference>
<dbReference type="Proteomes" id="UP001219525">
    <property type="component" value="Unassembled WGS sequence"/>
</dbReference>
<sequence length="428" mass="48395">MTSMTSEDLEEGITIELRALNLCQVPGDYSKRGIEEMSDLSECEDTVDREDGEISDHGELTDTKKAKTDNQKCAAHRKLQHAHIRSQQQQDMEKAQLEMKLALALVYQYGVTEIHIHNLWQKPKALEKLQKRELKKGFPLTHADVDELLPDTVWIHEPGIYLGLLSEARQNLPTIALLVKIQSWDNMEPRTRIEVQSTLQHVMDWGEHVYEIKNNAAAKSTSKATAHGTSIIPLKEPQGVMYGMGWHQSQEEGKSMVNYAPKNKGPEALAIYEKLNSKLPEVTHYIAMDFHVCSLVVQHNFKMSLTSRDSVIFSTMTTMRAPGLVEIFWHGKIDYHGTLFSMDDPGFTRFGTSIQITKKGVDVMRKVWNVGELAQSGHNIHMLEAASRVATTQDWIDKANEVSTIISVIAVHSMLLTKANKKRKKSQV</sequence>
<feature type="domain" description="Tet-like 2OG-Fe(II) oxygenase" evidence="1">
    <location>
        <begin position="209"/>
        <end position="303"/>
    </location>
</feature>
<dbReference type="Pfam" id="PF20515">
    <property type="entry name" value="2OG-FeII_Oxy_6"/>
    <property type="match status" value="1"/>
</dbReference>
<evidence type="ECO:0000313" key="2">
    <source>
        <dbReference type="EMBL" id="KAJ7217992.1"/>
    </source>
</evidence>
<proteinExistence type="predicted"/>
<comment type="caution">
    <text evidence="2">The sequence shown here is derived from an EMBL/GenBank/DDBJ whole genome shotgun (WGS) entry which is preliminary data.</text>
</comment>
<organism evidence="2 3">
    <name type="scientific">Mycena pura</name>
    <dbReference type="NCBI Taxonomy" id="153505"/>
    <lineage>
        <taxon>Eukaryota</taxon>
        <taxon>Fungi</taxon>
        <taxon>Dikarya</taxon>
        <taxon>Basidiomycota</taxon>
        <taxon>Agaricomycotina</taxon>
        <taxon>Agaricomycetes</taxon>
        <taxon>Agaricomycetidae</taxon>
        <taxon>Agaricales</taxon>
        <taxon>Marasmiineae</taxon>
        <taxon>Mycenaceae</taxon>
        <taxon>Mycena</taxon>
    </lineage>
</organism>
<gene>
    <name evidence="2" type="ORF">GGX14DRAFT_390701</name>
</gene>
<name>A0AAD6YHP6_9AGAR</name>
<keyword evidence="3" id="KW-1185">Reference proteome</keyword>